<comment type="caution">
    <text evidence="1">The sequence shown here is derived from an EMBL/GenBank/DDBJ whole genome shotgun (WGS) entry which is preliminary data.</text>
</comment>
<name>A0ABT0J8Y0_9MICO</name>
<evidence type="ECO:0000313" key="2">
    <source>
        <dbReference type="Proteomes" id="UP001651050"/>
    </source>
</evidence>
<gene>
    <name evidence="1" type="ORF">M1843_19610</name>
</gene>
<dbReference type="Proteomes" id="UP001651050">
    <property type="component" value="Unassembled WGS sequence"/>
</dbReference>
<accession>A0ABT0J8Y0</accession>
<dbReference type="RefSeq" id="WP_416345815.1">
    <property type="nucleotide sequence ID" value="NZ_JALQCY010000008.1"/>
</dbReference>
<reference evidence="1 2" key="1">
    <citation type="submission" date="2022-02" db="EMBL/GenBank/DDBJ databases">
        <title>The car tank lid bacteriome: a reservoir of bacteria with potential in bioremediation of fuel.</title>
        <authorList>
            <person name="Vidal-Verdu A."/>
            <person name="Gomez-Martinez D."/>
            <person name="Latorre-Perez A."/>
            <person name="Pereto J."/>
            <person name="Porcar M."/>
        </authorList>
    </citation>
    <scope>NUCLEOTIDE SEQUENCE [LARGE SCALE GENOMIC DNA]</scope>
    <source>
        <strain evidence="1 2">4D.3</strain>
    </source>
</reference>
<keyword evidence="2" id="KW-1185">Reference proteome</keyword>
<dbReference type="InterPro" id="IPR046275">
    <property type="entry name" value="DUF6308"/>
</dbReference>
<organism evidence="1 2">
    <name type="scientific">Isoptericola peretonis</name>
    <dbReference type="NCBI Taxonomy" id="2918523"/>
    <lineage>
        <taxon>Bacteria</taxon>
        <taxon>Bacillati</taxon>
        <taxon>Actinomycetota</taxon>
        <taxon>Actinomycetes</taxon>
        <taxon>Micrococcales</taxon>
        <taxon>Promicromonosporaceae</taxon>
        <taxon>Isoptericola</taxon>
    </lineage>
</organism>
<protein>
    <submittedName>
        <fullName evidence="1">DUF6308 family protein</fullName>
    </submittedName>
</protein>
<dbReference type="EMBL" id="JALQCY010000008">
    <property type="protein sequence ID" value="MCK9795958.1"/>
    <property type="molecule type" value="Genomic_DNA"/>
</dbReference>
<evidence type="ECO:0000313" key="1">
    <source>
        <dbReference type="EMBL" id="MCK9795958.1"/>
    </source>
</evidence>
<sequence>MRDQLPSGWPAVDQSVVTAAKATTLRALSMVALQRYYDLRGNYSGSTFATITPNDPYDITGADLHALSMLSVTVGPAATRRVLDDGPERARLLEALAAVDPEARLDKASAAVLEVAWDLYTAAKGVLADPTTKRQSDPWVTASKLVARKRPRLLPVRDTKVRAVLGLESERDGRLELQALRQLISDPDVVVALGQAVEAAHARGLAQGRECVFDAEPLRLLDAALWLYALAPTR</sequence>
<proteinExistence type="predicted"/>
<dbReference type="Pfam" id="PF19827">
    <property type="entry name" value="DUF6308"/>
    <property type="match status" value="1"/>
</dbReference>